<dbReference type="Pfam" id="PF00535">
    <property type="entry name" value="Glycos_transf_2"/>
    <property type="match status" value="1"/>
</dbReference>
<accession>A0A7W3Y975</accession>
<evidence type="ECO:0000256" key="1">
    <source>
        <dbReference type="SAM" id="Phobius"/>
    </source>
</evidence>
<dbReference type="EMBL" id="JACIVC010000066">
    <property type="protein sequence ID" value="MBB1070183.1"/>
    <property type="molecule type" value="Genomic_DNA"/>
</dbReference>
<keyword evidence="3" id="KW-0808">Transferase</keyword>
<protein>
    <submittedName>
        <fullName evidence="3">Glycosyltransferase family 2 protein</fullName>
    </submittedName>
</protein>
<dbReference type="RefSeq" id="WP_182598673.1">
    <property type="nucleotide sequence ID" value="NZ_JACIVC010000066.1"/>
</dbReference>
<keyword evidence="1" id="KW-0812">Transmembrane</keyword>
<dbReference type="PANTHER" id="PTHR22916">
    <property type="entry name" value="GLYCOSYLTRANSFERASE"/>
    <property type="match status" value="1"/>
</dbReference>
<gene>
    <name evidence="3" type="ORF">H5S40_08465</name>
</gene>
<keyword evidence="4" id="KW-1185">Reference proteome</keyword>
<dbReference type="GO" id="GO:0016758">
    <property type="term" value="F:hexosyltransferase activity"/>
    <property type="evidence" value="ECO:0007669"/>
    <property type="project" value="UniProtKB-ARBA"/>
</dbReference>
<dbReference type="InterPro" id="IPR029044">
    <property type="entry name" value="Nucleotide-diphossugar_trans"/>
</dbReference>
<dbReference type="InterPro" id="IPR001173">
    <property type="entry name" value="Glyco_trans_2-like"/>
</dbReference>
<feature type="domain" description="Glycosyltransferase 2-like" evidence="2">
    <location>
        <begin position="6"/>
        <end position="143"/>
    </location>
</feature>
<reference evidence="3 4" key="1">
    <citation type="submission" date="2020-07" db="EMBL/GenBank/DDBJ databases">
        <title>Description of Limosilactobacillus balticus sp. nov., Limosilactobacillus agrestis sp. nov., Limosilactobacillus albertensis sp. nov., Limosilactobacillus rudii sp. nov., Limosilactobacillus fastidiosus sp. nov., five novel Limosilactobacillus species isolated from the vertebrate gastrointestinal tract, and proposal of 6 subspecies of Limosilactobacillus reuteri adapted to the gastrointestinal tract of specific vertebrate hosts.</title>
        <authorList>
            <person name="Li F."/>
            <person name="Cheng C."/>
            <person name="Zheng J."/>
            <person name="Quevedo R.M."/>
            <person name="Li J."/>
            <person name="Roos S."/>
            <person name="Gaenzle M.G."/>
            <person name="Walter J."/>
        </authorList>
    </citation>
    <scope>NUCLEOTIDE SEQUENCE [LARGE SCALE GENOMIC DNA]</scope>
    <source>
        <strain evidence="3 4">RRLNB_1_1</strain>
    </source>
</reference>
<dbReference type="AlphaFoldDB" id="A0A7W3Y975"/>
<sequence>MSNKITIIMPTYNAEEYIVRAIHSIIKQTYVNWELIIVDDGSVDSTIAIIKEFLKKDRRIKLIKNMGKGAGAARNTGISNANGDYLAFIDSDDYYDIHYLEEANNYIIDGKDCIIFDYFVFYNNQKGNVRRVGTSPYNSFTACWNKVYKRELWDGIRFDETNKIEDLQVIPIIVNRAKNVCHASSDIYYYYYRDNNTSVTKTETAVEASKIIDAVNILIKRMKEENMDFNKDAAEFINQLVFPHLIMGIKNSKNREEKRKIFLLIAPYLRKINSKLFNIKNNFYCKNRAKYIRTEIVIFLLNIRLYSLAFLFMKFSWYIGGRLRK</sequence>
<evidence type="ECO:0000313" key="3">
    <source>
        <dbReference type="EMBL" id="MBB1070183.1"/>
    </source>
</evidence>
<dbReference type="CDD" id="cd00761">
    <property type="entry name" value="Glyco_tranf_GTA_type"/>
    <property type="match status" value="1"/>
</dbReference>
<comment type="caution">
    <text evidence="3">The sequence shown here is derived from an EMBL/GenBank/DDBJ whole genome shotgun (WGS) entry which is preliminary data.</text>
</comment>
<feature type="transmembrane region" description="Helical" evidence="1">
    <location>
        <begin position="296"/>
        <end position="319"/>
    </location>
</feature>
<dbReference type="SUPFAM" id="SSF53448">
    <property type="entry name" value="Nucleotide-diphospho-sugar transferases"/>
    <property type="match status" value="1"/>
</dbReference>
<organism evidence="3 4">
    <name type="scientific">Limosilactobacillus albertensis</name>
    <dbReference type="NCBI Taxonomy" id="2759752"/>
    <lineage>
        <taxon>Bacteria</taxon>
        <taxon>Bacillati</taxon>
        <taxon>Bacillota</taxon>
        <taxon>Bacilli</taxon>
        <taxon>Lactobacillales</taxon>
        <taxon>Lactobacillaceae</taxon>
        <taxon>Limosilactobacillus</taxon>
    </lineage>
</organism>
<dbReference type="PANTHER" id="PTHR22916:SF3">
    <property type="entry name" value="UDP-GLCNAC:BETAGAL BETA-1,3-N-ACETYLGLUCOSAMINYLTRANSFERASE-LIKE PROTEIN 1"/>
    <property type="match status" value="1"/>
</dbReference>
<evidence type="ECO:0000259" key="2">
    <source>
        <dbReference type="Pfam" id="PF00535"/>
    </source>
</evidence>
<evidence type="ECO:0000313" key="4">
    <source>
        <dbReference type="Proteomes" id="UP000518316"/>
    </source>
</evidence>
<keyword evidence="1" id="KW-1133">Transmembrane helix</keyword>
<dbReference type="Gene3D" id="3.90.550.10">
    <property type="entry name" value="Spore Coat Polysaccharide Biosynthesis Protein SpsA, Chain A"/>
    <property type="match status" value="1"/>
</dbReference>
<name>A0A7W3Y975_9LACO</name>
<proteinExistence type="predicted"/>
<dbReference type="Proteomes" id="UP000518316">
    <property type="component" value="Unassembled WGS sequence"/>
</dbReference>
<keyword evidence="1" id="KW-0472">Membrane</keyword>